<keyword evidence="2" id="KW-0521">NADP</keyword>
<evidence type="ECO:0000313" key="4">
    <source>
        <dbReference type="EMBL" id="RKP35383.1"/>
    </source>
</evidence>
<evidence type="ECO:0000313" key="5">
    <source>
        <dbReference type="Proteomes" id="UP000268162"/>
    </source>
</evidence>
<dbReference type="InterPro" id="IPR036291">
    <property type="entry name" value="NAD(P)-bd_dom_sf"/>
</dbReference>
<dbReference type="Gene3D" id="3.40.50.720">
    <property type="entry name" value="NAD(P)-binding Rossmann-like Domain"/>
    <property type="match status" value="1"/>
</dbReference>
<keyword evidence="5" id="KW-1185">Reference proteome</keyword>
<proteinExistence type="inferred from homology"/>
<dbReference type="AlphaFoldDB" id="A0A4P9ZPU5"/>
<dbReference type="InterPro" id="IPR002347">
    <property type="entry name" value="SDR_fam"/>
</dbReference>
<sequence>LPGRVFLITGGTQGLGYHTALALFRRGAHVVVTGRDEERGARAIRELQQARTGSLRAAGEGGAPDELAHNREGRVEFLQLDLANLRQVYTAAQAFINRKLPLHGLINNAAQMVVPFGLTDDGYVLQFGVNVIGHYYLTQKLLPILMATAAATTSPSDVRVVNLGSEAMNSPYGGGVGIRLAGNQLNEPTGYDGFRAYGQSKLGVYLMSKILTAQLAELADLKVLVNTVHPGFVENGALTLDGKTFGLPFRWFLKAIYPLFSTKVEYGVLNTVYVATA</sequence>
<dbReference type="PANTHER" id="PTHR24320:SF282">
    <property type="entry name" value="WW DOMAIN-CONTAINING OXIDOREDUCTASE"/>
    <property type="match status" value="1"/>
</dbReference>
<dbReference type="SUPFAM" id="SSF51735">
    <property type="entry name" value="NAD(P)-binding Rossmann-fold domains"/>
    <property type="match status" value="1"/>
</dbReference>
<dbReference type="EMBL" id="ML002884">
    <property type="protein sequence ID" value="RKP35383.1"/>
    <property type="molecule type" value="Genomic_DNA"/>
</dbReference>
<feature type="non-terminal residue" evidence="4">
    <location>
        <position position="1"/>
    </location>
</feature>
<feature type="non-terminal residue" evidence="4">
    <location>
        <position position="277"/>
    </location>
</feature>
<keyword evidence="3" id="KW-0560">Oxidoreductase</keyword>
<dbReference type="PANTHER" id="PTHR24320">
    <property type="entry name" value="RETINOL DEHYDROGENASE"/>
    <property type="match status" value="1"/>
</dbReference>
<dbReference type="Pfam" id="PF00106">
    <property type="entry name" value="adh_short"/>
    <property type="match status" value="1"/>
</dbReference>
<accession>A0A4P9ZPU5</accession>
<protein>
    <recommendedName>
        <fullName evidence="6">NAD(P)-binding protein</fullName>
    </recommendedName>
</protein>
<dbReference type="STRING" id="215637.A0A4P9ZPU5"/>
<comment type="similarity">
    <text evidence="1">Belongs to the short-chain dehydrogenases/reductases (SDR) family.</text>
</comment>
<dbReference type="Proteomes" id="UP000268162">
    <property type="component" value="Unassembled WGS sequence"/>
</dbReference>
<evidence type="ECO:0000256" key="1">
    <source>
        <dbReference type="ARBA" id="ARBA00006484"/>
    </source>
</evidence>
<dbReference type="GO" id="GO:0016491">
    <property type="term" value="F:oxidoreductase activity"/>
    <property type="evidence" value="ECO:0007669"/>
    <property type="project" value="UniProtKB-KW"/>
</dbReference>
<organism evidence="4 5">
    <name type="scientific">Dimargaris cristalligena</name>
    <dbReference type="NCBI Taxonomy" id="215637"/>
    <lineage>
        <taxon>Eukaryota</taxon>
        <taxon>Fungi</taxon>
        <taxon>Fungi incertae sedis</taxon>
        <taxon>Zoopagomycota</taxon>
        <taxon>Kickxellomycotina</taxon>
        <taxon>Dimargaritomycetes</taxon>
        <taxon>Dimargaritales</taxon>
        <taxon>Dimargaritaceae</taxon>
        <taxon>Dimargaris</taxon>
    </lineage>
</organism>
<dbReference type="PRINTS" id="PR00081">
    <property type="entry name" value="GDHRDH"/>
</dbReference>
<evidence type="ECO:0000256" key="3">
    <source>
        <dbReference type="ARBA" id="ARBA00023002"/>
    </source>
</evidence>
<gene>
    <name evidence="4" type="ORF">BJ085DRAFT_660</name>
</gene>
<name>A0A4P9ZPU5_9FUNG</name>
<reference evidence="5" key="1">
    <citation type="journal article" date="2018" name="Nat. Microbiol.">
        <title>Leveraging single-cell genomics to expand the fungal tree of life.</title>
        <authorList>
            <person name="Ahrendt S.R."/>
            <person name="Quandt C.A."/>
            <person name="Ciobanu D."/>
            <person name="Clum A."/>
            <person name="Salamov A."/>
            <person name="Andreopoulos B."/>
            <person name="Cheng J.F."/>
            <person name="Woyke T."/>
            <person name="Pelin A."/>
            <person name="Henrissat B."/>
            <person name="Reynolds N.K."/>
            <person name="Benny G.L."/>
            <person name="Smith M.E."/>
            <person name="James T.Y."/>
            <person name="Grigoriev I.V."/>
        </authorList>
    </citation>
    <scope>NUCLEOTIDE SEQUENCE [LARGE SCALE GENOMIC DNA]</scope>
    <source>
        <strain evidence="5">RSA 468</strain>
    </source>
</reference>
<evidence type="ECO:0000256" key="2">
    <source>
        <dbReference type="ARBA" id="ARBA00022857"/>
    </source>
</evidence>
<evidence type="ECO:0008006" key="6">
    <source>
        <dbReference type="Google" id="ProtNLM"/>
    </source>
</evidence>